<keyword evidence="1" id="KW-1133">Transmembrane helix</keyword>
<gene>
    <name evidence="2" type="ORF">C8R41DRAFT_825961</name>
</gene>
<feature type="transmembrane region" description="Helical" evidence="1">
    <location>
        <begin position="37"/>
        <end position="55"/>
    </location>
</feature>
<proteinExistence type="predicted"/>
<dbReference type="EMBL" id="JANVFT010000027">
    <property type="protein sequence ID" value="KAJ4496554.1"/>
    <property type="molecule type" value="Genomic_DNA"/>
</dbReference>
<name>A0ABQ8VJH5_9AGAR</name>
<comment type="caution">
    <text evidence="2">The sequence shown here is derived from an EMBL/GenBank/DDBJ whole genome shotgun (WGS) entry which is preliminary data.</text>
</comment>
<dbReference type="Proteomes" id="UP001150217">
    <property type="component" value="Unassembled WGS sequence"/>
</dbReference>
<evidence type="ECO:0000313" key="2">
    <source>
        <dbReference type="EMBL" id="KAJ4496554.1"/>
    </source>
</evidence>
<reference evidence="2" key="1">
    <citation type="submission" date="2022-08" db="EMBL/GenBank/DDBJ databases">
        <title>A Global Phylogenomic Analysis of the Shiitake Genus Lentinula.</title>
        <authorList>
            <consortium name="DOE Joint Genome Institute"/>
            <person name="Sierra-Patev S."/>
            <person name="Min B."/>
            <person name="Naranjo-Ortiz M."/>
            <person name="Looney B."/>
            <person name="Konkel Z."/>
            <person name="Slot J.C."/>
            <person name="Sakamoto Y."/>
            <person name="Steenwyk J.L."/>
            <person name="Rokas A."/>
            <person name="Carro J."/>
            <person name="Camarero S."/>
            <person name="Ferreira P."/>
            <person name="Molpeceres G."/>
            <person name="Ruiz-Duenas F.J."/>
            <person name="Serrano A."/>
            <person name="Henrissat B."/>
            <person name="Drula E."/>
            <person name="Hughes K.W."/>
            <person name="Mata J.L."/>
            <person name="Ishikawa N.K."/>
            <person name="Vargas-Isla R."/>
            <person name="Ushijima S."/>
            <person name="Smith C.A."/>
            <person name="Ahrendt S."/>
            <person name="Andreopoulos W."/>
            <person name="He G."/>
            <person name="Labutti K."/>
            <person name="Lipzen A."/>
            <person name="Ng V."/>
            <person name="Riley R."/>
            <person name="Sandor L."/>
            <person name="Barry K."/>
            <person name="Martinez A.T."/>
            <person name="Xiao Y."/>
            <person name="Gibbons J.G."/>
            <person name="Terashima K."/>
            <person name="Grigoriev I.V."/>
            <person name="Hibbett D.S."/>
        </authorList>
    </citation>
    <scope>NUCLEOTIDE SEQUENCE</scope>
    <source>
        <strain evidence="2">RHP3577 ss4</strain>
    </source>
</reference>
<feature type="transmembrane region" description="Helical" evidence="1">
    <location>
        <begin position="12"/>
        <end position="31"/>
    </location>
</feature>
<keyword evidence="3" id="KW-1185">Reference proteome</keyword>
<evidence type="ECO:0000313" key="3">
    <source>
        <dbReference type="Proteomes" id="UP001150217"/>
    </source>
</evidence>
<evidence type="ECO:0000256" key="1">
    <source>
        <dbReference type="SAM" id="Phobius"/>
    </source>
</evidence>
<protein>
    <submittedName>
        <fullName evidence="2">Uncharacterized protein</fullName>
    </submittedName>
</protein>
<sequence>MVLTESRQSDQLMLRFNIGVNIVLNGTIHVPEDVAELIAALLLGLLSSVSTFRFISHQRLACRHDSTGLYMQSVNSETVLSACNSH</sequence>
<accession>A0ABQ8VJH5</accession>
<keyword evidence="1" id="KW-0472">Membrane</keyword>
<organism evidence="2 3">
    <name type="scientific">Lentinula lateritia</name>
    <dbReference type="NCBI Taxonomy" id="40482"/>
    <lineage>
        <taxon>Eukaryota</taxon>
        <taxon>Fungi</taxon>
        <taxon>Dikarya</taxon>
        <taxon>Basidiomycota</taxon>
        <taxon>Agaricomycotina</taxon>
        <taxon>Agaricomycetes</taxon>
        <taxon>Agaricomycetidae</taxon>
        <taxon>Agaricales</taxon>
        <taxon>Marasmiineae</taxon>
        <taxon>Omphalotaceae</taxon>
        <taxon>Lentinula</taxon>
    </lineage>
</organism>
<keyword evidence="1" id="KW-0812">Transmembrane</keyword>